<reference evidence="2 3" key="1">
    <citation type="submission" date="2020-08" db="EMBL/GenBank/DDBJ databases">
        <title>Sequencing the genomes of 1000 actinobacteria strains.</title>
        <authorList>
            <person name="Klenk H.-P."/>
        </authorList>
    </citation>
    <scope>NUCLEOTIDE SEQUENCE [LARGE SCALE GENOMIC DNA]</scope>
    <source>
        <strain evidence="2 3">DSM 44551</strain>
    </source>
</reference>
<sequence length="58" mass="6070">MSPTLPGPCGRRIEQQHTPHQGCAPPVAADLADLAGLIRDGLERGVLPAVPVPWPPGR</sequence>
<dbReference type="RefSeq" id="WP_184396695.1">
    <property type="nucleotide sequence ID" value="NZ_JACHDB010000001.1"/>
</dbReference>
<keyword evidence="3" id="KW-1185">Reference proteome</keyword>
<accession>A0A7W8QRJ4</accession>
<gene>
    <name evidence="2" type="ORF">HDA36_005253</name>
</gene>
<dbReference type="Proteomes" id="UP000572635">
    <property type="component" value="Unassembled WGS sequence"/>
</dbReference>
<evidence type="ECO:0000313" key="3">
    <source>
        <dbReference type="Proteomes" id="UP000572635"/>
    </source>
</evidence>
<name>A0A7W8QRJ4_9ACTN</name>
<evidence type="ECO:0000256" key="1">
    <source>
        <dbReference type="SAM" id="MobiDB-lite"/>
    </source>
</evidence>
<dbReference type="AlphaFoldDB" id="A0A7W8QRJ4"/>
<dbReference type="EMBL" id="JACHDB010000001">
    <property type="protein sequence ID" value="MBB5435169.1"/>
    <property type="molecule type" value="Genomic_DNA"/>
</dbReference>
<proteinExistence type="predicted"/>
<comment type="caution">
    <text evidence="2">The sequence shown here is derived from an EMBL/GenBank/DDBJ whole genome shotgun (WGS) entry which is preliminary data.</text>
</comment>
<protein>
    <submittedName>
        <fullName evidence="2">Uncharacterized protein</fullName>
    </submittedName>
</protein>
<feature type="region of interest" description="Disordered" evidence="1">
    <location>
        <begin position="1"/>
        <end position="25"/>
    </location>
</feature>
<organism evidence="2 3">
    <name type="scientific">Nocardiopsis composta</name>
    <dbReference type="NCBI Taxonomy" id="157465"/>
    <lineage>
        <taxon>Bacteria</taxon>
        <taxon>Bacillati</taxon>
        <taxon>Actinomycetota</taxon>
        <taxon>Actinomycetes</taxon>
        <taxon>Streptosporangiales</taxon>
        <taxon>Nocardiopsidaceae</taxon>
        <taxon>Nocardiopsis</taxon>
    </lineage>
</organism>
<evidence type="ECO:0000313" key="2">
    <source>
        <dbReference type="EMBL" id="MBB5435169.1"/>
    </source>
</evidence>